<dbReference type="GO" id="GO:0005737">
    <property type="term" value="C:cytoplasm"/>
    <property type="evidence" value="ECO:0007669"/>
    <property type="project" value="UniProtKB-ARBA"/>
</dbReference>
<dbReference type="InterPro" id="IPR036164">
    <property type="entry name" value="bL21-like_sf"/>
</dbReference>
<keyword evidence="3" id="KW-0694">RNA-binding</keyword>
<evidence type="ECO:0000256" key="3">
    <source>
        <dbReference type="ARBA" id="ARBA00022884"/>
    </source>
</evidence>
<dbReference type="InterPro" id="IPR028909">
    <property type="entry name" value="bL21-like"/>
</dbReference>
<dbReference type="Proteomes" id="UP001153555">
    <property type="component" value="Unassembled WGS sequence"/>
</dbReference>
<dbReference type="GO" id="GO:0019843">
    <property type="term" value="F:rRNA binding"/>
    <property type="evidence" value="ECO:0007669"/>
    <property type="project" value="UniProtKB-KW"/>
</dbReference>
<sequence length="216" mass="23849">MAAALSLCSTLTPKLSNSRAAAPFFHTRNNLSFLSHHTLSSLTLTTRKRPSLSFTAKLTGSESAVSASEPETENSGPEDVPESDPSAEIAQPKREEVFAVVMVGSRQYIMFPGRFIYIQRLKGASVNDKIILNKVLLVGTKTSAYIGKPLVPNARVEAIVEEQTLDKKVIVFKYKKKKNYRRNIGHRQPITRIRITSITGYQDSPVVTLPPAMMTS</sequence>
<dbReference type="NCBIfam" id="TIGR00061">
    <property type="entry name" value="L21"/>
    <property type="match status" value="1"/>
</dbReference>
<proteinExistence type="inferred from homology"/>
<accession>A0A9N7ND92</accession>
<evidence type="ECO:0000256" key="5">
    <source>
        <dbReference type="ARBA" id="ARBA00023274"/>
    </source>
</evidence>
<evidence type="ECO:0000256" key="6">
    <source>
        <dbReference type="SAM" id="MobiDB-lite"/>
    </source>
</evidence>
<dbReference type="PROSITE" id="PS01169">
    <property type="entry name" value="RIBOSOMAL_L21"/>
    <property type="match status" value="1"/>
</dbReference>
<comment type="caution">
    <text evidence="7">The sequence shown here is derived from an EMBL/GenBank/DDBJ whole genome shotgun (WGS) entry which is preliminary data.</text>
</comment>
<evidence type="ECO:0000256" key="2">
    <source>
        <dbReference type="ARBA" id="ARBA00022730"/>
    </source>
</evidence>
<dbReference type="OrthoDB" id="5994at2759"/>
<dbReference type="InterPro" id="IPR018258">
    <property type="entry name" value="Ribosomal_bL21_CS"/>
</dbReference>
<organism evidence="7 8">
    <name type="scientific">Striga hermonthica</name>
    <name type="common">Purple witchweed</name>
    <name type="synonym">Buchnera hermonthica</name>
    <dbReference type="NCBI Taxonomy" id="68872"/>
    <lineage>
        <taxon>Eukaryota</taxon>
        <taxon>Viridiplantae</taxon>
        <taxon>Streptophyta</taxon>
        <taxon>Embryophyta</taxon>
        <taxon>Tracheophyta</taxon>
        <taxon>Spermatophyta</taxon>
        <taxon>Magnoliopsida</taxon>
        <taxon>eudicotyledons</taxon>
        <taxon>Gunneridae</taxon>
        <taxon>Pentapetalae</taxon>
        <taxon>asterids</taxon>
        <taxon>lamiids</taxon>
        <taxon>Lamiales</taxon>
        <taxon>Orobanchaceae</taxon>
        <taxon>Buchnereae</taxon>
        <taxon>Striga</taxon>
    </lineage>
</organism>
<keyword evidence="2" id="KW-0699">rRNA-binding</keyword>
<dbReference type="SUPFAM" id="SSF141091">
    <property type="entry name" value="L21p-like"/>
    <property type="match status" value="1"/>
</dbReference>
<feature type="region of interest" description="Disordered" evidence="6">
    <location>
        <begin position="60"/>
        <end position="88"/>
    </location>
</feature>
<name>A0A9N7ND92_STRHE</name>
<dbReference type="GO" id="GO:0006412">
    <property type="term" value="P:translation"/>
    <property type="evidence" value="ECO:0007669"/>
    <property type="project" value="InterPro"/>
</dbReference>
<dbReference type="InterPro" id="IPR001787">
    <property type="entry name" value="Ribosomal_bL21"/>
</dbReference>
<evidence type="ECO:0000313" key="7">
    <source>
        <dbReference type="EMBL" id="CAA0827821.1"/>
    </source>
</evidence>
<dbReference type="GO" id="GO:0003735">
    <property type="term" value="F:structural constituent of ribosome"/>
    <property type="evidence" value="ECO:0007669"/>
    <property type="project" value="InterPro"/>
</dbReference>
<keyword evidence="4 7" id="KW-0689">Ribosomal protein</keyword>
<dbReference type="PANTHER" id="PTHR21349:SF8">
    <property type="entry name" value="LARGE RIBOSOMAL SUBUNIT PROTEIN BL21C"/>
    <property type="match status" value="1"/>
</dbReference>
<dbReference type="HAMAP" id="MF_01363">
    <property type="entry name" value="Ribosomal_bL21"/>
    <property type="match status" value="1"/>
</dbReference>
<dbReference type="AlphaFoldDB" id="A0A9N7ND92"/>
<comment type="similarity">
    <text evidence="1">Belongs to the bacterial ribosomal protein bL21 family.</text>
</comment>
<gene>
    <name evidence="7" type="ORF">SHERM_23516</name>
</gene>
<dbReference type="GO" id="GO:0005840">
    <property type="term" value="C:ribosome"/>
    <property type="evidence" value="ECO:0007669"/>
    <property type="project" value="UniProtKB-KW"/>
</dbReference>
<protein>
    <submittedName>
        <fullName evidence="7">50S ribosomal protein L21- chloroplastic</fullName>
    </submittedName>
</protein>
<reference evidence="7" key="1">
    <citation type="submission" date="2019-12" db="EMBL/GenBank/DDBJ databases">
        <authorList>
            <person name="Scholes J."/>
        </authorList>
    </citation>
    <scope>NUCLEOTIDE SEQUENCE</scope>
</reference>
<dbReference type="Pfam" id="PF00829">
    <property type="entry name" value="Ribosomal_L21p"/>
    <property type="match status" value="1"/>
</dbReference>
<evidence type="ECO:0000256" key="4">
    <source>
        <dbReference type="ARBA" id="ARBA00022980"/>
    </source>
</evidence>
<keyword evidence="5" id="KW-0687">Ribonucleoprotein</keyword>
<dbReference type="GO" id="GO:1990904">
    <property type="term" value="C:ribonucleoprotein complex"/>
    <property type="evidence" value="ECO:0007669"/>
    <property type="project" value="UniProtKB-KW"/>
</dbReference>
<dbReference type="PANTHER" id="PTHR21349">
    <property type="entry name" value="50S RIBOSOMAL PROTEIN L21"/>
    <property type="match status" value="1"/>
</dbReference>
<evidence type="ECO:0000313" key="8">
    <source>
        <dbReference type="Proteomes" id="UP001153555"/>
    </source>
</evidence>
<keyword evidence="8" id="KW-1185">Reference proteome</keyword>
<dbReference type="EMBL" id="CACSLK010027752">
    <property type="protein sequence ID" value="CAA0827821.1"/>
    <property type="molecule type" value="Genomic_DNA"/>
</dbReference>
<evidence type="ECO:0000256" key="1">
    <source>
        <dbReference type="ARBA" id="ARBA00008563"/>
    </source>
</evidence>